<accession>A0A7I8KY88</accession>
<name>A0A7I8KY88_SPIIN</name>
<feature type="compositionally biased region" description="Basic and acidic residues" evidence="1">
    <location>
        <begin position="128"/>
        <end position="137"/>
    </location>
</feature>
<gene>
    <name evidence="3" type="ORF">SI8410_09013445</name>
</gene>
<sequence length="354" mass="36381">MTSRSGHSQHHPKLKAPTRALFSCGMFRNCTQTVLSPTKTAPPPPAATTTTMTTPPPSSGLPPPSSSPPPPLPLPTQLEKEHAQSSVPTATAAEPEGRHPLSSSSSSSSTSQSFTQWRFPLTHPPSESSDHRLHQESDFATSTDDLSGAFHVAELHLPSGNRIPALRLIERCLALDPGAAAVPCPLPVMAGVVASILDPAAARPAAKVLLALLLSESNRRLAVEAKAAPAAVEAVAAASTSGAAGAATAERALAALELICTVPEGAVEVRRNPTAAGSLVAAVEKMVGRGRESAIGVLSAIYAGQWAGAAPPEVGRTVVMALQGDCTPRGRRKGAKLLKALKEAGRLDLPDDGC</sequence>
<evidence type="ECO:0000256" key="1">
    <source>
        <dbReference type="SAM" id="MobiDB-lite"/>
    </source>
</evidence>
<dbReference type="Pfam" id="PF25598">
    <property type="entry name" value="ARM_PUB"/>
    <property type="match status" value="1"/>
</dbReference>
<protein>
    <recommendedName>
        <fullName evidence="2">U-box domain-containing protein</fullName>
    </recommendedName>
</protein>
<feature type="compositionally biased region" description="Pro residues" evidence="1">
    <location>
        <begin position="54"/>
        <end position="74"/>
    </location>
</feature>
<evidence type="ECO:0000259" key="2">
    <source>
        <dbReference type="Pfam" id="PF25598"/>
    </source>
</evidence>
<feature type="region of interest" description="Disordered" evidence="1">
    <location>
        <begin position="33"/>
        <end position="137"/>
    </location>
</feature>
<dbReference type="OrthoDB" id="1930451at2759"/>
<dbReference type="AlphaFoldDB" id="A0A7I8KY88"/>
<feature type="compositionally biased region" description="Low complexity" evidence="1">
    <location>
        <begin position="102"/>
        <end position="113"/>
    </location>
</feature>
<dbReference type="PANTHER" id="PTHR47873">
    <property type="entry name" value="ARM REPEAT SUPERFAMILY PROTEIN"/>
    <property type="match status" value="1"/>
</dbReference>
<dbReference type="EMBL" id="LR746272">
    <property type="protein sequence ID" value="CAA7402767.1"/>
    <property type="molecule type" value="Genomic_DNA"/>
</dbReference>
<reference evidence="3" key="1">
    <citation type="submission" date="2020-02" db="EMBL/GenBank/DDBJ databases">
        <authorList>
            <person name="Scholz U."/>
            <person name="Mascher M."/>
            <person name="Fiebig A."/>
        </authorList>
    </citation>
    <scope>NUCLEOTIDE SEQUENCE</scope>
</reference>
<dbReference type="PANTHER" id="PTHR47873:SF1">
    <property type="entry name" value="ARM REPEAT SUPERFAMILY PROTEIN"/>
    <property type="match status" value="1"/>
</dbReference>
<dbReference type="InterPro" id="IPR058678">
    <property type="entry name" value="ARM_PUB"/>
</dbReference>
<organism evidence="3 4">
    <name type="scientific">Spirodela intermedia</name>
    <name type="common">Intermediate duckweed</name>
    <dbReference type="NCBI Taxonomy" id="51605"/>
    <lineage>
        <taxon>Eukaryota</taxon>
        <taxon>Viridiplantae</taxon>
        <taxon>Streptophyta</taxon>
        <taxon>Embryophyta</taxon>
        <taxon>Tracheophyta</taxon>
        <taxon>Spermatophyta</taxon>
        <taxon>Magnoliopsida</taxon>
        <taxon>Liliopsida</taxon>
        <taxon>Araceae</taxon>
        <taxon>Lemnoideae</taxon>
        <taxon>Spirodela</taxon>
    </lineage>
</organism>
<keyword evidence="4" id="KW-1185">Reference proteome</keyword>
<proteinExistence type="predicted"/>
<evidence type="ECO:0000313" key="4">
    <source>
        <dbReference type="Proteomes" id="UP000663760"/>
    </source>
</evidence>
<evidence type="ECO:0000313" key="3">
    <source>
        <dbReference type="EMBL" id="CAA7402767.1"/>
    </source>
</evidence>
<dbReference type="Proteomes" id="UP000663760">
    <property type="component" value="Chromosome 9"/>
</dbReference>
<feature type="domain" description="U-box" evidence="2">
    <location>
        <begin position="167"/>
        <end position="343"/>
    </location>
</feature>